<evidence type="ECO:0000259" key="13">
    <source>
        <dbReference type="Pfam" id="PF04101"/>
    </source>
</evidence>
<feature type="transmembrane region" description="Helical" evidence="11">
    <location>
        <begin position="113"/>
        <end position="131"/>
    </location>
</feature>
<keyword evidence="4 10" id="KW-0808">Transferase</keyword>
<accession>A0A1F7XJK2</accession>
<dbReference type="STRING" id="1802485.A2V97_00335"/>
<dbReference type="GO" id="GO:0051991">
    <property type="term" value="F:UDP-N-acetyl-D-glucosamine:N-acetylmuramoyl-L-alanyl-D-glutamyl-meso-2,6-diaminopimelyl-D-alanyl-D-alanine-diphosphoundecaprenol 4-beta-N-acetylglucosaminlytransferase activity"/>
    <property type="evidence" value="ECO:0007669"/>
    <property type="project" value="RHEA"/>
</dbReference>
<dbReference type="InterPro" id="IPR006009">
    <property type="entry name" value="GlcNAc_MurG"/>
</dbReference>
<comment type="function">
    <text evidence="10">Cell wall formation. Catalyzes the transfer of a GlcNAc subunit on undecaprenyl-pyrophosphoryl-MurNAc-pentapeptide (lipid intermediate I) to form undecaprenyl-pyrophosphoryl-MurNAc-(pentapeptide)GlcNAc (lipid intermediate II).</text>
</comment>
<evidence type="ECO:0000256" key="11">
    <source>
        <dbReference type="SAM" id="Phobius"/>
    </source>
</evidence>
<sequence>MPKTEGERKIVKIVLTGGHAATTALSVIEELNKQGPQTNFWDIYWIGPKSAIEGKKVVPIEESIFPRMGVKLRPIISGRLQMRFTSWTIPSFFKIPLGFFFAFWELSKINPDVILSFGGFAAFPVVLAGYLRRIPVIVHEQTVAVGRANKYSAYFAQRIALARVESMKYFPQEKCIVTGNPTMAQISLVTPKNKLVSPPTIFVTGGSRGSLTINSLIEGVLPKLLTKFKLIHHTGPMDYKKFSRLKHDLPGELKEKYQIFAQIDPMQMGEVYKRADLVIARAGANTVSEIMITKIPSILIPIPWSYEDEQTKNAKFAEEFGIAKVLRQDTLTSNILFKEVLYMVRNWDYFALKTRHKISPDTGASKKLVDLIKEYV</sequence>
<dbReference type="Pfam" id="PF04101">
    <property type="entry name" value="Glyco_tran_28_C"/>
    <property type="match status" value="1"/>
</dbReference>
<comment type="caution">
    <text evidence="14">The sequence shown here is derived from an EMBL/GenBank/DDBJ whole genome shotgun (WGS) entry which is preliminary data.</text>
</comment>
<feature type="binding site" evidence="10">
    <location>
        <position position="310"/>
    </location>
    <ligand>
        <name>UDP-N-acetyl-alpha-D-glucosamine</name>
        <dbReference type="ChEBI" id="CHEBI:57705"/>
    </ligand>
</feature>
<evidence type="ECO:0000256" key="7">
    <source>
        <dbReference type="ARBA" id="ARBA00023136"/>
    </source>
</evidence>
<dbReference type="GO" id="GO:0008360">
    <property type="term" value="P:regulation of cell shape"/>
    <property type="evidence" value="ECO:0007669"/>
    <property type="project" value="UniProtKB-KW"/>
</dbReference>
<keyword evidence="2 10" id="KW-0132">Cell division</keyword>
<keyword evidence="11" id="KW-1133">Transmembrane helix</keyword>
<evidence type="ECO:0000313" key="14">
    <source>
        <dbReference type="EMBL" id="OGM15173.1"/>
    </source>
</evidence>
<dbReference type="EC" id="2.4.1.227" evidence="10"/>
<dbReference type="Proteomes" id="UP000177382">
    <property type="component" value="Unassembled WGS sequence"/>
</dbReference>
<comment type="caution">
    <text evidence="10">Lacks conserved residue(s) required for the propagation of feature annotation.</text>
</comment>
<dbReference type="EMBL" id="MGFX01000007">
    <property type="protein sequence ID" value="OGM15173.1"/>
    <property type="molecule type" value="Genomic_DNA"/>
</dbReference>
<dbReference type="GO" id="GO:0005886">
    <property type="term" value="C:plasma membrane"/>
    <property type="evidence" value="ECO:0007669"/>
    <property type="project" value="UniProtKB-SubCell"/>
</dbReference>
<dbReference type="GO" id="GO:0009252">
    <property type="term" value="P:peptidoglycan biosynthetic process"/>
    <property type="evidence" value="ECO:0007669"/>
    <property type="project" value="UniProtKB-UniRule"/>
</dbReference>
<comment type="subcellular location">
    <subcellularLocation>
        <location evidence="10">Cell membrane</location>
        <topology evidence="10">Peripheral membrane protein</topology>
        <orientation evidence="10">Cytoplasmic side</orientation>
    </subcellularLocation>
</comment>
<dbReference type="Pfam" id="PF03033">
    <property type="entry name" value="Glyco_transf_28"/>
    <property type="match status" value="1"/>
</dbReference>
<organism evidence="14 15">
    <name type="scientific">Candidatus Woesebacteria bacterium RBG_16_42_24</name>
    <dbReference type="NCBI Taxonomy" id="1802485"/>
    <lineage>
        <taxon>Bacteria</taxon>
        <taxon>Candidatus Woeseibacteriota</taxon>
    </lineage>
</organism>
<keyword evidence="1 10" id="KW-1003">Cell membrane</keyword>
<evidence type="ECO:0000256" key="5">
    <source>
        <dbReference type="ARBA" id="ARBA00022960"/>
    </source>
</evidence>
<name>A0A1F7XJK2_9BACT</name>
<gene>
    <name evidence="10" type="primary">murG</name>
    <name evidence="14" type="ORF">A2V97_00335</name>
</gene>
<dbReference type="UniPathway" id="UPA00219"/>
<dbReference type="GO" id="GO:0071555">
    <property type="term" value="P:cell wall organization"/>
    <property type="evidence" value="ECO:0007669"/>
    <property type="project" value="UniProtKB-KW"/>
</dbReference>
<dbReference type="Gene3D" id="3.40.50.2000">
    <property type="entry name" value="Glycogen Phosphorylase B"/>
    <property type="match status" value="2"/>
</dbReference>
<dbReference type="InterPro" id="IPR004276">
    <property type="entry name" value="GlycoTrans_28_N"/>
</dbReference>
<dbReference type="HAMAP" id="MF_00033">
    <property type="entry name" value="MurG"/>
    <property type="match status" value="1"/>
</dbReference>
<keyword evidence="8 10" id="KW-0131">Cell cycle</keyword>
<feature type="transmembrane region" description="Helical" evidence="11">
    <location>
        <begin position="87"/>
        <end position="107"/>
    </location>
</feature>
<dbReference type="AlphaFoldDB" id="A0A1F7XJK2"/>
<evidence type="ECO:0000256" key="3">
    <source>
        <dbReference type="ARBA" id="ARBA00022676"/>
    </source>
</evidence>
<keyword evidence="6 10" id="KW-0573">Peptidoglycan synthesis</keyword>
<comment type="similarity">
    <text evidence="10">Belongs to the glycosyltransferase 28 family. MurG subfamily.</text>
</comment>
<dbReference type="GO" id="GO:0051301">
    <property type="term" value="P:cell division"/>
    <property type="evidence" value="ECO:0007669"/>
    <property type="project" value="UniProtKB-KW"/>
</dbReference>
<evidence type="ECO:0000256" key="4">
    <source>
        <dbReference type="ARBA" id="ARBA00022679"/>
    </source>
</evidence>
<dbReference type="PANTHER" id="PTHR21015">
    <property type="entry name" value="UDP-N-ACETYLGLUCOSAMINE--N-ACETYLMURAMYL-(PENTAPEPTIDE) PYROPHOSPHORYL-UNDECAPRENOL N-ACETYLGLUCOSAMINE TRANSFERASE 1"/>
    <property type="match status" value="1"/>
</dbReference>
<comment type="catalytic activity">
    <reaction evidence="10">
        <text>di-trans,octa-cis-undecaprenyl diphospho-N-acetyl-alpha-D-muramoyl-L-alanyl-D-glutamyl-meso-2,6-diaminopimeloyl-D-alanyl-D-alanine + UDP-N-acetyl-alpha-D-glucosamine = di-trans,octa-cis-undecaprenyl diphospho-[N-acetyl-alpha-D-glucosaminyl-(1-&gt;4)]-N-acetyl-alpha-D-muramoyl-L-alanyl-D-glutamyl-meso-2,6-diaminopimeloyl-D-alanyl-D-alanine + UDP + H(+)</text>
        <dbReference type="Rhea" id="RHEA:31227"/>
        <dbReference type="ChEBI" id="CHEBI:15378"/>
        <dbReference type="ChEBI" id="CHEBI:57705"/>
        <dbReference type="ChEBI" id="CHEBI:58223"/>
        <dbReference type="ChEBI" id="CHEBI:61387"/>
        <dbReference type="ChEBI" id="CHEBI:61388"/>
        <dbReference type="EC" id="2.4.1.227"/>
    </reaction>
</comment>
<keyword evidence="5 10" id="KW-0133">Cell shape</keyword>
<keyword evidence="3 10" id="KW-0328">Glycosyltransferase</keyword>
<evidence type="ECO:0000259" key="12">
    <source>
        <dbReference type="Pfam" id="PF03033"/>
    </source>
</evidence>
<evidence type="ECO:0000313" key="15">
    <source>
        <dbReference type="Proteomes" id="UP000177382"/>
    </source>
</evidence>
<keyword evidence="11" id="KW-0812">Transmembrane</keyword>
<evidence type="ECO:0000256" key="6">
    <source>
        <dbReference type="ARBA" id="ARBA00022984"/>
    </source>
</evidence>
<dbReference type="GO" id="GO:0050511">
    <property type="term" value="F:undecaprenyldiphospho-muramoylpentapeptide beta-N-acetylglucosaminyltransferase activity"/>
    <property type="evidence" value="ECO:0007669"/>
    <property type="project" value="UniProtKB-UniRule"/>
</dbReference>
<protein>
    <recommendedName>
        <fullName evidence="10">UDP-N-acetylglucosamine--N-acetylmuramyl-(pentapeptide) pyrophosphoryl-undecaprenol N-acetylglucosamine transferase</fullName>
        <ecNumber evidence="10">2.4.1.227</ecNumber>
    </recommendedName>
    <alternativeName>
        <fullName evidence="10">Undecaprenyl-PP-MurNAc-pentapeptide-UDPGlcNAc GlcNAc transferase</fullName>
    </alternativeName>
</protein>
<dbReference type="SUPFAM" id="SSF53756">
    <property type="entry name" value="UDP-Glycosyltransferase/glycogen phosphorylase"/>
    <property type="match status" value="1"/>
</dbReference>
<dbReference type="InterPro" id="IPR007235">
    <property type="entry name" value="Glyco_trans_28_C"/>
</dbReference>
<comment type="pathway">
    <text evidence="10">Cell wall biogenesis; peptidoglycan biosynthesis.</text>
</comment>
<feature type="binding site" evidence="10">
    <location>
        <begin position="16"/>
        <end position="18"/>
    </location>
    <ligand>
        <name>UDP-N-acetyl-alpha-D-glucosamine</name>
        <dbReference type="ChEBI" id="CHEBI:57705"/>
    </ligand>
</feature>
<evidence type="ECO:0000256" key="1">
    <source>
        <dbReference type="ARBA" id="ARBA00022475"/>
    </source>
</evidence>
<evidence type="ECO:0000256" key="8">
    <source>
        <dbReference type="ARBA" id="ARBA00023306"/>
    </source>
</evidence>
<feature type="domain" description="Glycosyl transferase family 28 C-terminal" evidence="13">
    <location>
        <begin position="200"/>
        <end position="358"/>
    </location>
</feature>
<reference evidence="14 15" key="1">
    <citation type="journal article" date="2016" name="Nat. Commun.">
        <title>Thousands of microbial genomes shed light on interconnected biogeochemical processes in an aquifer system.</title>
        <authorList>
            <person name="Anantharaman K."/>
            <person name="Brown C.T."/>
            <person name="Hug L.A."/>
            <person name="Sharon I."/>
            <person name="Castelle C.J."/>
            <person name="Probst A.J."/>
            <person name="Thomas B.C."/>
            <person name="Singh A."/>
            <person name="Wilkins M.J."/>
            <person name="Karaoz U."/>
            <person name="Brodie E.L."/>
            <person name="Williams K.H."/>
            <person name="Hubbard S.S."/>
            <person name="Banfield J.F."/>
        </authorList>
    </citation>
    <scope>NUCLEOTIDE SEQUENCE [LARGE SCALE GENOMIC DNA]</scope>
</reference>
<dbReference type="GO" id="GO:0005975">
    <property type="term" value="P:carbohydrate metabolic process"/>
    <property type="evidence" value="ECO:0007669"/>
    <property type="project" value="InterPro"/>
</dbReference>
<feature type="binding site" evidence="10">
    <location>
        <position position="207"/>
    </location>
    <ligand>
        <name>UDP-N-acetyl-alpha-D-glucosamine</name>
        <dbReference type="ChEBI" id="CHEBI:57705"/>
    </ligand>
</feature>
<feature type="domain" description="Glycosyltransferase family 28 N-terminal" evidence="12">
    <location>
        <begin position="16"/>
        <end position="160"/>
    </location>
</feature>
<keyword evidence="9 10" id="KW-0961">Cell wall biogenesis/degradation</keyword>
<evidence type="ECO:0000256" key="2">
    <source>
        <dbReference type="ARBA" id="ARBA00022618"/>
    </source>
</evidence>
<dbReference type="PANTHER" id="PTHR21015:SF22">
    <property type="entry name" value="GLYCOSYLTRANSFERASE"/>
    <property type="match status" value="1"/>
</dbReference>
<dbReference type="CDD" id="cd03785">
    <property type="entry name" value="GT28_MurG"/>
    <property type="match status" value="1"/>
</dbReference>
<proteinExistence type="inferred from homology"/>
<evidence type="ECO:0000256" key="9">
    <source>
        <dbReference type="ARBA" id="ARBA00023316"/>
    </source>
</evidence>
<evidence type="ECO:0000256" key="10">
    <source>
        <dbReference type="HAMAP-Rule" id="MF_00033"/>
    </source>
</evidence>
<keyword evidence="7 10" id="KW-0472">Membrane</keyword>